<evidence type="ECO:0000313" key="5">
    <source>
        <dbReference type="EMBL" id="TBT88394.1"/>
    </source>
</evidence>
<keyword evidence="2" id="KW-0680">Restriction system</keyword>
<dbReference type="AlphaFoldDB" id="A0A4Q9KGE4"/>
<keyword evidence="6" id="KW-1185">Reference proteome</keyword>
<dbReference type="Pfam" id="PF01420">
    <property type="entry name" value="Methylase_S"/>
    <property type="match status" value="1"/>
</dbReference>
<feature type="domain" description="Type I restriction modification DNA specificity" evidence="4">
    <location>
        <begin position="3"/>
        <end position="178"/>
    </location>
</feature>
<keyword evidence="5" id="KW-0378">Hydrolase</keyword>
<dbReference type="PANTHER" id="PTHR30408:SF12">
    <property type="entry name" value="TYPE I RESTRICTION ENZYME MJAVIII SPECIFICITY SUBUNIT"/>
    <property type="match status" value="1"/>
</dbReference>
<evidence type="ECO:0000256" key="3">
    <source>
        <dbReference type="ARBA" id="ARBA00023125"/>
    </source>
</evidence>
<dbReference type="OrthoDB" id="9798929at2"/>
<proteinExistence type="inferred from homology"/>
<sequence>MADWTSVTLGQVCADGVIQTGPFGSQLHAEDYVAAGVPVVMPANIASGRIEESGIARITEADAVRLSRHRMKVGDIVYSRRGDITRCARITQREAGWLCGTGCLLVRPGSGADHRWLAYWLSTPWTHEWLYRHAVGATMLNLNTSILASLPVDLPPVEDQRRIGALLGALDDLIEVNRDVNRYTANLQLAIFARHWDGEQRERLVDVAAITMGQSPPGDTYNESGEGTVFYQGTRDFGWRFPGRRVWTSQPSRMAGAGDILVSVRAPVGEVNVATEDTALGRGVGALRAVGRPATLLQALLVDSQLWDMHQGTGTVFASVNRAGMENLMVPWVECDDVESTLAVLDDSILELTRESEDLVRARDELLPLLMSGRVRVSEDFEVA</sequence>
<evidence type="ECO:0000256" key="2">
    <source>
        <dbReference type="ARBA" id="ARBA00022747"/>
    </source>
</evidence>
<protein>
    <submittedName>
        <fullName evidence="5">Restriction endonuclease subunit S</fullName>
    </submittedName>
</protein>
<dbReference type="GO" id="GO:0009307">
    <property type="term" value="P:DNA restriction-modification system"/>
    <property type="evidence" value="ECO:0007669"/>
    <property type="project" value="UniProtKB-KW"/>
</dbReference>
<dbReference type="GO" id="GO:0004519">
    <property type="term" value="F:endonuclease activity"/>
    <property type="evidence" value="ECO:0007669"/>
    <property type="project" value="UniProtKB-KW"/>
</dbReference>
<dbReference type="EMBL" id="SDMQ01000001">
    <property type="protein sequence ID" value="TBT88394.1"/>
    <property type="molecule type" value="Genomic_DNA"/>
</dbReference>
<dbReference type="Proteomes" id="UP000292373">
    <property type="component" value="Unassembled WGS sequence"/>
</dbReference>
<accession>A0A4Q9KGE4</accession>
<dbReference type="GO" id="GO:0003677">
    <property type="term" value="F:DNA binding"/>
    <property type="evidence" value="ECO:0007669"/>
    <property type="project" value="UniProtKB-KW"/>
</dbReference>
<dbReference type="CDD" id="cd16961">
    <property type="entry name" value="RMtype1_S_TRD-CR_like"/>
    <property type="match status" value="1"/>
</dbReference>
<keyword evidence="5" id="KW-0255">Endonuclease</keyword>
<evidence type="ECO:0000259" key="4">
    <source>
        <dbReference type="Pfam" id="PF01420"/>
    </source>
</evidence>
<reference evidence="5 6" key="1">
    <citation type="submission" date="2019-01" db="EMBL/GenBank/DDBJ databases">
        <title>Lactibacter flavus gen. nov., sp. nov., a novel bacterium of the family Propionibacteriaceae isolated from raw milk and dairy products.</title>
        <authorList>
            <person name="Huptas C."/>
            <person name="Wenning M."/>
            <person name="Breitenwieser F."/>
            <person name="Doll E."/>
            <person name="Von Neubeck M."/>
            <person name="Busse H.-J."/>
            <person name="Scherer S."/>
        </authorList>
    </citation>
    <scope>NUCLEOTIDE SEQUENCE [LARGE SCALE GENOMIC DNA]</scope>
    <source>
        <strain evidence="5 6">KCTC 33808</strain>
    </source>
</reference>
<evidence type="ECO:0000256" key="1">
    <source>
        <dbReference type="ARBA" id="ARBA00010923"/>
    </source>
</evidence>
<evidence type="ECO:0000313" key="6">
    <source>
        <dbReference type="Proteomes" id="UP000292373"/>
    </source>
</evidence>
<keyword evidence="3" id="KW-0238">DNA-binding</keyword>
<comment type="similarity">
    <text evidence="1">Belongs to the type-I restriction system S methylase family.</text>
</comment>
<name>A0A4Q9KGE4_9ACTN</name>
<gene>
    <name evidence="5" type="ORF">ET989_00035</name>
</gene>
<dbReference type="RefSeq" id="WP_131166525.1">
    <property type="nucleotide sequence ID" value="NZ_SDMQ01000001.1"/>
</dbReference>
<dbReference type="InterPro" id="IPR044946">
    <property type="entry name" value="Restrct_endonuc_typeI_TRD_sf"/>
</dbReference>
<dbReference type="PANTHER" id="PTHR30408">
    <property type="entry name" value="TYPE-1 RESTRICTION ENZYME ECOKI SPECIFICITY PROTEIN"/>
    <property type="match status" value="1"/>
</dbReference>
<dbReference type="SUPFAM" id="SSF116734">
    <property type="entry name" value="DNA methylase specificity domain"/>
    <property type="match status" value="2"/>
</dbReference>
<dbReference type="InterPro" id="IPR052021">
    <property type="entry name" value="Type-I_RS_S_subunit"/>
</dbReference>
<organism evidence="5 6">
    <name type="scientific">Propioniciclava sinopodophylli</name>
    <dbReference type="NCBI Taxonomy" id="1837344"/>
    <lineage>
        <taxon>Bacteria</taxon>
        <taxon>Bacillati</taxon>
        <taxon>Actinomycetota</taxon>
        <taxon>Actinomycetes</taxon>
        <taxon>Propionibacteriales</taxon>
        <taxon>Propionibacteriaceae</taxon>
        <taxon>Propioniciclava</taxon>
    </lineage>
</organism>
<comment type="caution">
    <text evidence="5">The sequence shown here is derived from an EMBL/GenBank/DDBJ whole genome shotgun (WGS) entry which is preliminary data.</text>
</comment>
<dbReference type="InterPro" id="IPR000055">
    <property type="entry name" value="Restrct_endonuc_typeI_TRD"/>
</dbReference>
<dbReference type="Gene3D" id="3.90.220.20">
    <property type="entry name" value="DNA methylase specificity domains"/>
    <property type="match status" value="2"/>
</dbReference>
<keyword evidence="5" id="KW-0540">Nuclease</keyword>